<keyword evidence="5 6" id="KW-0472">Membrane</keyword>
<evidence type="ECO:0000256" key="4">
    <source>
        <dbReference type="ARBA" id="ARBA00022989"/>
    </source>
</evidence>
<gene>
    <name evidence="7" type="ORF">J2T55_001576</name>
</gene>
<name>A0AAE3L1G7_9GAMM</name>
<evidence type="ECO:0000313" key="8">
    <source>
        <dbReference type="Proteomes" id="UP001204445"/>
    </source>
</evidence>
<keyword evidence="8" id="KW-1185">Reference proteome</keyword>
<keyword evidence="4 6" id="KW-1133">Transmembrane helix</keyword>
<dbReference type="InterPro" id="IPR020948">
    <property type="entry name" value="P_starv_induced_PsiE-like"/>
</dbReference>
<organism evidence="7 8">
    <name type="scientific">Methylohalomonas lacus</name>
    <dbReference type="NCBI Taxonomy" id="398773"/>
    <lineage>
        <taxon>Bacteria</taxon>
        <taxon>Pseudomonadati</taxon>
        <taxon>Pseudomonadota</taxon>
        <taxon>Gammaproteobacteria</taxon>
        <taxon>Methylohalomonadales</taxon>
        <taxon>Methylohalomonadaceae</taxon>
        <taxon>Methylohalomonas</taxon>
    </lineage>
</organism>
<dbReference type="RefSeq" id="WP_310521980.1">
    <property type="nucleotide sequence ID" value="NZ_JANUCT010000009.1"/>
</dbReference>
<evidence type="ECO:0000256" key="6">
    <source>
        <dbReference type="SAM" id="Phobius"/>
    </source>
</evidence>
<feature type="transmembrane region" description="Helical" evidence="6">
    <location>
        <begin position="71"/>
        <end position="89"/>
    </location>
</feature>
<keyword evidence="3 6" id="KW-0812">Transmembrane</keyword>
<reference evidence="7" key="1">
    <citation type="submission" date="2022-08" db="EMBL/GenBank/DDBJ databases">
        <title>Genomic Encyclopedia of Type Strains, Phase III (KMG-III): the genomes of soil and plant-associated and newly described type strains.</title>
        <authorList>
            <person name="Whitman W."/>
        </authorList>
    </citation>
    <scope>NUCLEOTIDE SEQUENCE</scope>
    <source>
        <strain evidence="7">HMT 1</strain>
    </source>
</reference>
<evidence type="ECO:0000313" key="7">
    <source>
        <dbReference type="EMBL" id="MCS3903550.1"/>
    </source>
</evidence>
<dbReference type="EMBL" id="JANUCT010000009">
    <property type="protein sequence ID" value="MCS3903550.1"/>
    <property type="molecule type" value="Genomic_DNA"/>
</dbReference>
<dbReference type="AlphaFoldDB" id="A0AAE3L1G7"/>
<proteinExistence type="predicted"/>
<protein>
    <submittedName>
        <fullName evidence="7">Uncharacterized membrane protein (DUF373 family)</fullName>
    </submittedName>
</protein>
<dbReference type="Pfam" id="PF06146">
    <property type="entry name" value="PsiE"/>
    <property type="match status" value="1"/>
</dbReference>
<evidence type="ECO:0000256" key="2">
    <source>
        <dbReference type="ARBA" id="ARBA00022475"/>
    </source>
</evidence>
<dbReference type="GO" id="GO:0005886">
    <property type="term" value="C:plasma membrane"/>
    <property type="evidence" value="ECO:0007669"/>
    <property type="project" value="UniProtKB-SubCell"/>
</dbReference>
<feature type="transmembrane region" description="Helical" evidence="6">
    <location>
        <begin position="133"/>
        <end position="150"/>
    </location>
</feature>
<sequence length="166" mass="18801">MRNLLDRGRRYWRQMNPRWEALTLNQRFETLVALVLTVLTSLIIAVALFRLGAEVINGLVFGALNPLEHKIFQRIFGHIMTVLIALEFNHTLLYSVAREESIIQTKVVLLIALLALARKFIILDLEVISANQLLALGVVTIALGGTYWLVCERDQKREQTGPGHNS</sequence>
<dbReference type="Proteomes" id="UP001204445">
    <property type="component" value="Unassembled WGS sequence"/>
</dbReference>
<keyword evidence="2" id="KW-1003">Cell membrane</keyword>
<evidence type="ECO:0000256" key="5">
    <source>
        <dbReference type="ARBA" id="ARBA00023136"/>
    </source>
</evidence>
<comment type="subcellular location">
    <subcellularLocation>
        <location evidence="1">Cell membrane</location>
        <topology evidence="1">Multi-pass membrane protein</topology>
    </subcellularLocation>
</comment>
<evidence type="ECO:0000256" key="1">
    <source>
        <dbReference type="ARBA" id="ARBA00004651"/>
    </source>
</evidence>
<accession>A0AAE3L1G7</accession>
<feature type="transmembrane region" description="Helical" evidence="6">
    <location>
        <begin position="101"/>
        <end position="121"/>
    </location>
</feature>
<feature type="transmembrane region" description="Helical" evidence="6">
    <location>
        <begin position="31"/>
        <end position="51"/>
    </location>
</feature>
<comment type="caution">
    <text evidence="7">The sequence shown here is derived from an EMBL/GenBank/DDBJ whole genome shotgun (WGS) entry which is preliminary data.</text>
</comment>
<evidence type="ECO:0000256" key="3">
    <source>
        <dbReference type="ARBA" id="ARBA00022692"/>
    </source>
</evidence>